<dbReference type="Proteomes" id="UP000616151">
    <property type="component" value="Unassembled WGS sequence"/>
</dbReference>
<name>A0ACC5R7M3_9HYPH</name>
<reference evidence="1" key="1">
    <citation type="submission" date="2021-01" db="EMBL/GenBank/DDBJ databases">
        <authorList>
            <person name="Sun Q."/>
        </authorList>
    </citation>
    <scope>NUCLEOTIDE SEQUENCE</scope>
    <source>
        <strain evidence="1">YIM B02566</strain>
    </source>
</reference>
<gene>
    <name evidence="1" type="ORF">JHL16_19755</name>
</gene>
<organism evidence="1 2">
    <name type="scientific">Taklimakanibacter albus</name>
    <dbReference type="NCBI Taxonomy" id="2800327"/>
    <lineage>
        <taxon>Bacteria</taxon>
        <taxon>Pseudomonadati</taxon>
        <taxon>Pseudomonadota</taxon>
        <taxon>Alphaproteobacteria</taxon>
        <taxon>Hyphomicrobiales</taxon>
        <taxon>Aestuariivirgaceae</taxon>
        <taxon>Taklimakanibacter</taxon>
    </lineage>
</organism>
<proteinExistence type="predicted"/>
<keyword evidence="2" id="KW-1185">Reference proteome</keyword>
<sequence>MTSLLTEIASDLAFPEGPVMLPDGAIAVVEIARGCVTRIDRNGRKTVIATPGGGPNGAAFGPDGHLYVCNNGGFAWKTVDGRLVPAGQPDDYKGGWIERIDIGTGKVEVLYTSCDGRPLKGPNDLVFDRHGGFYFTDHGKRRPRDVDLGGLYYAKTDGSLIRELVQPMIMPNGVGLSPDEQSVYVAETRTGHLWAFDIAAPGVIHKIPPHENGGRHLAGPAGYTSFDSLAVEADGTVCVASLVLGGINVIGADGTFVEFIAMPDPYCTNICFGGAELKTAYITLSSTGRLVSRPWPRPGHRLNFDPCV</sequence>
<protein>
    <submittedName>
        <fullName evidence="1">SMP-30/gluconolactonase/LRE family protein</fullName>
    </submittedName>
</protein>
<evidence type="ECO:0000313" key="1">
    <source>
        <dbReference type="EMBL" id="MBK1868600.1"/>
    </source>
</evidence>
<evidence type="ECO:0000313" key="2">
    <source>
        <dbReference type="Proteomes" id="UP000616151"/>
    </source>
</evidence>
<comment type="caution">
    <text evidence="1">The sequence shown here is derived from an EMBL/GenBank/DDBJ whole genome shotgun (WGS) entry which is preliminary data.</text>
</comment>
<accession>A0ACC5R7M3</accession>
<dbReference type="EMBL" id="JAENHL010000007">
    <property type="protein sequence ID" value="MBK1868600.1"/>
    <property type="molecule type" value="Genomic_DNA"/>
</dbReference>